<accession>A0A0C9VI09</accession>
<evidence type="ECO:0000313" key="3">
    <source>
        <dbReference type="Proteomes" id="UP000053820"/>
    </source>
</evidence>
<dbReference type="EMBL" id="KN839844">
    <property type="protein sequence ID" value="KIJ65309.1"/>
    <property type="molecule type" value="Genomic_DNA"/>
</dbReference>
<dbReference type="GO" id="GO:0004672">
    <property type="term" value="F:protein kinase activity"/>
    <property type="evidence" value="ECO:0007669"/>
    <property type="project" value="InterPro"/>
</dbReference>
<evidence type="ECO:0000259" key="1">
    <source>
        <dbReference type="PROSITE" id="PS50011"/>
    </source>
</evidence>
<organism evidence="2 3">
    <name type="scientific">Hydnomerulius pinastri MD-312</name>
    <dbReference type="NCBI Taxonomy" id="994086"/>
    <lineage>
        <taxon>Eukaryota</taxon>
        <taxon>Fungi</taxon>
        <taxon>Dikarya</taxon>
        <taxon>Basidiomycota</taxon>
        <taxon>Agaricomycotina</taxon>
        <taxon>Agaricomycetes</taxon>
        <taxon>Agaricomycetidae</taxon>
        <taxon>Boletales</taxon>
        <taxon>Boletales incertae sedis</taxon>
        <taxon>Leucogyrophana</taxon>
    </lineage>
</organism>
<keyword evidence="3" id="KW-1185">Reference proteome</keyword>
<dbReference type="HOGENOM" id="CLU_019279_2_0_1"/>
<sequence length="202" mass="22772">IRVDGRYRVQEALGSGSYATMYHAINIINRKTYAIKLEPRSDGTSSVEQEDCILKQLKGLVGLLCVHWFGQESSFDALVLDFLGPSLQELPTQQKKFSPPTVHHLGDQLLSRLQYIYSQGYIHGNIKPQNILMGVSDQSLTMFIVDFGTAKWYRDSDTRGHIPFCHTSHLTGMPAFTSINSHLGAEFGQCDDLECMRVQILY</sequence>
<gene>
    <name evidence="2" type="ORF">HYDPIDRAFT_62856</name>
</gene>
<proteinExistence type="predicted"/>
<dbReference type="Proteomes" id="UP000053820">
    <property type="component" value="Unassembled WGS sequence"/>
</dbReference>
<dbReference type="SUPFAM" id="SSF56112">
    <property type="entry name" value="Protein kinase-like (PK-like)"/>
    <property type="match status" value="1"/>
</dbReference>
<dbReference type="InterPro" id="IPR000719">
    <property type="entry name" value="Prot_kinase_dom"/>
</dbReference>
<dbReference type="PROSITE" id="PS50011">
    <property type="entry name" value="PROTEIN_KINASE_DOM"/>
    <property type="match status" value="1"/>
</dbReference>
<dbReference type="GO" id="GO:0005524">
    <property type="term" value="F:ATP binding"/>
    <property type="evidence" value="ECO:0007669"/>
    <property type="project" value="InterPro"/>
</dbReference>
<evidence type="ECO:0000313" key="2">
    <source>
        <dbReference type="EMBL" id="KIJ65309.1"/>
    </source>
</evidence>
<dbReference type="PANTHER" id="PTHR11909">
    <property type="entry name" value="CASEIN KINASE-RELATED"/>
    <property type="match status" value="1"/>
</dbReference>
<dbReference type="Gene3D" id="1.10.510.10">
    <property type="entry name" value="Transferase(Phosphotransferase) domain 1"/>
    <property type="match status" value="1"/>
</dbReference>
<dbReference type="AlphaFoldDB" id="A0A0C9VI09"/>
<dbReference type="OrthoDB" id="5800476at2759"/>
<feature type="non-terminal residue" evidence="2">
    <location>
        <position position="202"/>
    </location>
</feature>
<dbReference type="Pfam" id="PF00069">
    <property type="entry name" value="Pkinase"/>
    <property type="match status" value="1"/>
</dbReference>
<feature type="non-terminal residue" evidence="2">
    <location>
        <position position="1"/>
    </location>
</feature>
<protein>
    <recommendedName>
        <fullName evidence="1">Protein kinase domain-containing protein</fullName>
    </recommendedName>
</protein>
<dbReference type="InterPro" id="IPR011009">
    <property type="entry name" value="Kinase-like_dom_sf"/>
</dbReference>
<feature type="domain" description="Protein kinase" evidence="1">
    <location>
        <begin position="7"/>
        <end position="202"/>
    </location>
</feature>
<dbReference type="InterPro" id="IPR050235">
    <property type="entry name" value="CK1_Ser-Thr_kinase"/>
</dbReference>
<name>A0A0C9VI09_9AGAM</name>
<dbReference type="SMART" id="SM00220">
    <property type="entry name" value="S_TKc"/>
    <property type="match status" value="1"/>
</dbReference>
<reference evidence="2 3" key="1">
    <citation type="submission" date="2014-04" db="EMBL/GenBank/DDBJ databases">
        <title>Evolutionary Origins and Diversification of the Mycorrhizal Mutualists.</title>
        <authorList>
            <consortium name="DOE Joint Genome Institute"/>
            <consortium name="Mycorrhizal Genomics Consortium"/>
            <person name="Kohler A."/>
            <person name="Kuo A."/>
            <person name="Nagy L.G."/>
            <person name="Floudas D."/>
            <person name="Copeland A."/>
            <person name="Barry K.W."/>
            <person name="Cichocki N."/>
            <person name="Veneault-Fourrey C."/>
            <person name="LaButti K."/>
            <person name="Lindquist E.A."/>
            <person name="Lipzen A."/>
            <person name="Lundell T."/>
            <person name="Morin E."/>
            <person name="Murat C."/>
            <person name="Riley R."/>
            <person name="Ohm R."/>
            <person name="Sun H."/>
            <person name="Tunlid A."/>
            <person name="Henrissat B."/>
            <person name="Grigoriev I.V."/>
            <person name="Hibbett D.S."/>
            <person name="Martin F."/>
        </authorList>
    </citation>
    <scope>NUCLEOTIDE SEQUENCE [LARGE SCALE GENOMIC DNA]</scope>
    <source>
        <strain evidence="2 3">MD-312</strain>
    </source>
</reference>